<name>A0A6J5LM62_9CAUD</name>
<reference evidence="1" key="1">
    <citation type="submission" date="2020-04" db="EMBL/GenBank/DDBJ databases">
        <authorList>
            <person name="Chiriac C."/>
            <person name="Salcher M."/>
            <person name="Ghai R."/>
            <person name="Kavagutti S V."/>
        </authorList>
    </citation>
    <scope>NUCLEOTIDE SEQUENCE</scope>
</reference>
<organism evidence="1">
    <name type="scientific">uncultured Caudovirales phage</name>
    <dbReference type="NCBI Taxonomy" id="2100421"/>
    <lineage>
        <taxon>Viruses</taxon>
        <taxon>Duplodnaviria</taxon>
        <taxon>Heunggongvirae</taxon>
        <taxon>Uroviricota</taxon>
        <taxon>Caudoviricetes</taxon>
        <taxon>Peduoviridae</taxon>
        <taxon>Maltschvirus</taxon>
        <taxon>Maltschvirus maltsch</taxon>
    </lineage>
</organism>
<gene>
    <name evidence="1" type="ORF">UFOVP274_15</name>
</gene>
<evidence type="ECO:0000313" key="1">
    <source>
        <dbReference type="EMBL" id="CAB4134642.1"/>
    </source>
</evidence>
<sequence length="55" mass="5834">MAVNLSPVAGAAQQFFSNAGVPLAGGLLVRNDTEAPELDQYLVVPEPTNPVRVWL</sequence>
<proteinExistence type="predicted"/>
<protein>
    <submittedName>
        <fullName evidence="1">Uncharacterized protein</fullName>
    </submittedName>
</protein>
<accession>A0A6J5LM62</accession>
<dbReference type="EMBL" id="LR796296">
    <property type="protein sequence ID" value="CAB4134642.1"/>
    <property type="molecule type" value="Genomic_DNA"/>
</dbReference>